<comment type="function">
    <text evidence="1 10">Controls the rotational direction of flagella during chemotaxis.</text>
</comment>
<evidence type="ECO:0000256" key="8">
    <source>
        <dbReference type="ARBA" id="ARBA00022989"/>
    </source>
</evidence>
<comment type="subcellular location">
    <subcellularLocation>
        <location evidence="2">Cell membrane</location>
        <topology evidence="2">Single-pass membrane protein</topology>
    </subcellularLocation>
</comment>
<comment type="similarity">
    <text evidence="3 10">Belongs to the FliL family.</text>
</comment>
<sequence>MNKLLKTMLISLVIILMIAIVTFLVINLLNKSNDKEEKAEPTIDEIIEHSYQTPEITTDLSDGSFVRIQFQIVMDSKEAKEEISKREFQVKNILIKELAVLDEEAFKTGLSNVEDILKVELNKLMTEGLVSEVYTISKILQ</sequence>
<protein>
    <recommendedName>
        <fullName evidence="10">Flagellar protein FliL</fullName>
    </recommendedName>
</protein>
<dbReference type="GO" id="GO:0005886">
    <property type="term" value="C:plasma membrane"/>
    <property type="evidence" value="ECO:0007669"/>
    <property type="project" value="UniProtKB-SubCell"/>
</dbReference>
<keyword evidence="6 10" id="KW-0812">Transmembrane</keyword>
<evidence type="ECO:0000256" key="1">
    <source>
        <dbReference type="ARBA" id="ARBA00002254"/>
    </source>
</evidence>
<evidence type="ECO:0000313" key="11">
    <source>
        <dbReference type="EMBL" id="GGA63011.1"/>
    </source>
</evidence>
<keyword evidence="11" id="KW-0969">Cilium</keyword>
<evidence type="ECO:0000256" key="9">
    <source>
        <dbReference type="ARBA" id="ARBA00023136"/>
    </source>
</evidence>
<feature type="transmembrane region" description="Helical" evidence="10">
    <location>
        <begin position="7"/>
        <end position="29"/>
    </location>
</feature>
<dbReference type="EMBL" id="BMEY01000001">
    <property type="protein sequence ID" value="GGA63011.1"/>
    <property type="molecule type" value="Genomic_DNA"/>
</dbReference>
<dbReference type="GO" id="GO:0006935">
    <property type="term" value="P:chemotaxis"/>
    <property type="evidence" value="ECO:0007669"/>
    <property type="project" value="UniProtKB-KW"/>
</dbReference>
<dbReference type="GO" id="GO:0009425">
    <property type="term" value="C:bacterial-type flagellum basal body"/>
    <property type="evidence" value="ECO:0007669"/>
    <property type="project" value="InterPro"/>
</dbReference>
<evidence type="ECO:0000256" key="2">
    <source>
        <dbReference type="ARBA" id="ARBA00004162"/>
    </source>
</evidence>
<evidence type="ECO:0000313" key="12">
    <source>
        <dbReference type="Proteomes" id="UP000613512"/>
    </source>
</evidence>
<evidence type="ECO:0000256" key="7">
    <source>
        <dbReference type="ARBA" id="ARBA00022779"/>
    </source>
</evidence>
<keyword evidence="8 10" id="KW-1133">Transmembrane helix</keyword>
<proteinExistence type="inferred from homology"/>
<dbReference type="InterPro" id="IPR005503">
    <property type="entry name" value="FliL"/>
</dbReference>
<keyword evidence="11" id="KW-0966">Cell projection</keyword>
<evidence type="ECO:0000256" key="10">
    <source>
        <dbReference type="RuleBase" id="RU364125"/>
    </source>
</evidence>
<keyword evidence="12" id="KW-1185">Reference proteome</keyword>
<keyword evidence="9 10" id="KW-0472">Membrane</keyword>
<dbReference type="AlphaFoldDB" id="A0A916W3J4"/>
<comment type="caution">
    <text evidence="11">The sequence shown here is derived from an EMBL/GenBank/DDBJ whole genome shotgun (WGS) entry which is preliminary data.</text>
</comment>
<accession>A0A916W3J4</accession>
<dbReference type="GO" id="GO:0071973">
    <property type="term" value="P:bacterial-type flagellum-dependent cell motility"/>
    <property type="evidence" value="ECO:0007669"/>
    <property type="project" value="InterPro"/>
</dbReference>
<evidence type="ECO:0000256" key="6">
    <source>
        <dbReference type="ARBA" id="ARBA00022692"/>
    </source>
</evidence>
<evidence type="ECO:0000256" key="5">
    <source>
        <dbReference type="ARBA" id="ARBA00022500"/>
    </source>
</evidence>
<dbReference type="Pfam" id="PF03748">
    <property type="entry name" value="FliL"/>
    <property type="match status" value="1"/>
</dbReference>
<name>A0A916W3J4_9BACI</name>
<keyword evidence="5 10" id="KW-0145">Chemotaxis</keyword>
<keyword evidence="7 10" id="KW-0283">Flagellar rotation</keyword>
<dbReference type="RefSeq" id="WP_188382974.1">
    <property type="nucleotide sequence ID" value="NZ_BMEY01000001.1"/>
</dbReference>
<keyword evidence="11" id="KW-0282">Flagellum</keyword>
<gene>
    <name evidence="11" type="primary">fliL</name>
    <name evidence="11" type="ORF">GCM10008025_03700</name>
</gene>
<reference evidence="11" key="2">
    <citation type="submission" date="2020-09" db="EMBL/GenBank/DDBJ databases">
        <authorList>
            <person name="Sun Q."/>
            <person name="Zhou Y."/>
        </authorList>
    </citation>
    <scope>NUCLEOTIDE SEQUENCE</scope>
    <source>
        <strain evidence="11">CGMCC 1.12408</strain>
    </source>
</reference>
<dbReference type="NCBIfam" id="NF005826">
    <property type="entry name" value="PRK07718.1"/>
    <property type="match status" value="1"/>
</dbReference>
<evidence type="ECO:0000256" key="4">
    <source>
        <dbReference type="ARBA" id="ARBA00022475"/>
    </source>
</evidence>
<organism evidence="11 12">
    <name type="scientific">Ornithinibacillus halotolerans</name>
    <dbReference type="NCBI Taxonomy" id="1274357"/>
    <lineage>
        <taxon>Bacteria</taxon>
        <taxon>Bacillati</taxon>
        <taxon>Bacillota</taxon>
        <taxon>Bacilli</taxon>
        <taxon>Bacillales</taxon>
        <taxon>Bacillaceae</taxon>
        <taxon>Ornithinibacillus</taxon>
    </lineage>
</organism>
<reference evidence="11" key="1">
    <citation type="journal article" date="2014" name="Int. J. Syst. Evol. Microbiol.">
        <title>Complete genome sequence of Corynebacterium casei LMG S-19264T (=DSM 44701T), isolated from a smear-ripened cheese.</title>
        <authorList>
            <consortium name="US DOE Joint Genome Institute (JGI-PGF)"/>
            <person name="Walter F."/>
            <person name="Albersmeier A."/>
            <person name="Kalinowski J."/>
            <person name="Ruckert C."/>
        </authorList>
    </citation>
    <scope>NUCLEOTIDE SEQUENCE</scope>
    <source>
        <strain evidence="11">CGMCC 1.12408</strain>
    </source>
</reference>
<evidence type="ECO:0000256" key="3">
    <source>
        <dbReference type="ARBA" id="ARBA00008281"/>
    </source>
</evidence>
<keyword evidence="4 10" id="KW-1003">Cell membrane</keyword>
<dbReference type="Proteomes" id="UP000613512">
    <property type="component" value="Unassembled WGS sequence"/>
</dbReference>